<protein>
    <submittedName>
        <fullName evidence="1">Uncharacterized protein</fullName>
    </submittedName>
</protein>
<gene>
    <name evidence="1" type="ORF">C8R14_13919</name>
</gene>
<dbReference type="EMBL" id="QICQ01000039">
    <property type="protein sequence ID" value="PXV75075.1"/>
    <property type="molecule type" value="Genomic_DNA"/>
</dbReference>
<accession>A0ABX5M3U1</accession>
<keyword evidence="2" id="KW-1185">Reference proteome</keyword>
<organism evidence="1 2">
    <name type="scientific">Nitrosomonas eutropha</name>
    <dbReference type="NCBI Taxonomy" id="916"/>
    <lineage>
        <taxon>Bacteria</taxon>
        <taxon>Pseudomonadati</taxon>
        <taxon>Pseudomonadota</taxon>
        <taxon>Betaproteobacteria</taxon>
        <taxon>Nitrosomonadales</taxon>
        <taxon>Nitrosomonadaceae</taxon>
        <taxon>Nitrosomonas</taxon>
    </lineage>
</organism>
<proteinExistence type="predicted"/>
<evidence type="ECO:0000313" key="1">
    <source>
        <dbReference type="EMBL" id="PXV75075.1"/>
    </source>
</evidence>
<sequence length="47" mass="5350">MAGTDKADMIVSPCNIDTDMLQMGTGDEWFSTDITLRSWRNVRFHAD</sequence>
<comment type="caution">
    <text evidence="1">The sequence shown here is derived from an EMBL/GenBank/DDBJ whole genome shotgun (WGS) entry which is preliminary data.</text>
</comment>
<name>A0ABX5M3U1_9PROT</name>
<reference evidence="1 2" key="1">
    <citation type="submission" date="2018-04" db="EMBL/GenBank/DDBJ databases">
        <title>Active sludge and wastewater microbial communities from Klosterneuburg, Austria.</title>
        <authorList>
            <person name="Wagner M."/>
        </authorList>
    </citation>
    <scope>NUCLEOTIDE SEQUENCE [LARGE SCALE GENOMIC DNA]</scope>
    <source>
        <strain evidence="1 2">Nm 57</strain>
    </source>
</reference>
<dbReference type="Proteomes" id="UP000247780">
    <property type="component" value="Unassembled WGS sequence"/>
</dbReference>
<evidence type="ECO:0000313" key="2">
    <source>
        <dbReference type="Proteomes" id="UP000247780"/>
    </source>
</evidence>